<dbReference type="Proteomes" id="UP001258017">
    <property type="component" value="Unassembled WGS sequence"/>
</dbReference>
<evidence type="ECO:0000256" key="5">
    <source>
        <dbReference type="ARBA" id="ARBA00022837"/>
    </source>
</evidence>
<sequence>MDRWSGKIALVTGASSGIGAKIAEELARHGLKVVAVARRLDKLKELQGRVQKLALKGKVYPLECDVSKEEDILNVFKWIEKEFGKLHVLVNNAAILIPERITEGSTANYRKVMDVNVIAVAICAREAVRLMSKQNTEGHIININSVAGHNAELIKHPIGLYACSKYAVTAMCEAIRHEMIAMKLNIRITSISPGAVKTDMIMTLDKFSAELANIPMLADKDIADGVIYVLSTPPSTEIRELTVTPLHQEGRKLSIKRPPLPAPVPCNFLVIVVFDFTSTLCLQIFYFFQRSDVDEVRTDFEVIDGVRKACITELTVGQRPEYKKLPVNRTIDEMNGAWISVAPLFAALCLFSVLKSNRATLLPNPSSSSSSSSSTLFNDSDDVRTHHRQKKPNIVVIIADDLGWNDVSFHGSDQIPTPNIDALAYNGVILNSHYVPALCTPSRAALMTGKYPTRLGMQHSVILHTEPRGLPLDEKLLPEYLKEAGYATHAVGKWHLGFYKNAYTPTYRGFDSFFGYYNGLQDYYTHYSQDLTEKYNDYFGFDMRRNLSVAWDTYNKYSTDLFTEEAVRLINSHDTKDPMFLYLAHLAPHSGNPDNLLQAPDEEIAKFGYIHDPERRTFAAMVSKLDQSVGEVVAALRTRGMLENSIILFISDNGAPTTNFLSNHGSNYPLRGIKDTPWEGGIRGVATIWSPLIKKPKRVSNQMMYVADWLPTLLSAAGLRKTELRKIDGMDLWQAIAKNRISPRSEVLVNIDDISNYAAIRYGNFKYMTGDVGDNNEWLGESGEASEESGFPPAYDPNRVLQSKAGISIAGVITAQQVLESKRRKKSIDNEDTERRSNANMLTAQELLELRKRAVVKCDVREEDTIKCDPLQAPCLFDIVNDPCEMVNLAESRPQILALLERMLLKHRFNVVPPSNTEPDKLSDPSLYNGTWSNWGDIKKLKDSTHSFYNLRNKDISSTVYSGPFVAVMSIIFGVSIVGAVTLFTLKYGKQCKPANERKPKYEASLTTVTNINNTERYSTLIDESLKNSNVANGSIKTTD</sequence>
<dbReference type="Gene3D" id="3.40.50.720">
    <property type="entry name" value="NAD(P)-binding Rossmann-like Domain"/>
    <property type="match status" value="1"/>
</dbReference>
<accession>A0AAD9VPU4</accession>
<keyword evidence="9" id="KW-1133">Transmembrane helix</keyword>
<keyword evidence="3" id="KW-0479">Metal-binding</keyword>
<keyword evidence="7" id="KW-0325">Glycoprotein</keyword>
<dbReference type="InterPro" id="IPR000917">
    <property type="entry name" value="Sulfatase_N"/>
</dbReference>
<feature type="domain" description="Sulfatase N-terminal" evidence="10">
    <location>
        <begin position="392"/>
        <end position="718"/>
    </location>
</feature>
<evidence type="ECO:0000313" key="12">
    <source>
        <dbReference type="Proteomes" id="UP001258017"/>
    </source>
</evidence>
<dbReference type="Pfam" id="PF00106">
    <property type="entry name" value="adh_short"/>
    <property type="match status" value="1"/>
</dbReference>
<dbReference type="InterPro" id="IPR024607">
    <property type="entry name" value="Sulfatase_CS"/>
</dbReference>
<dbReference type="AlphaFoldDB" id="A0AAD9VPU4"/>
<dbReference type="GO" id="GO:0016616">
    <property type="term" value="F:oxidoreductase activity, acting on the CH-OH group of donors, NAD or NADP as acceptor"/>
    <property type="evidence" value="ECO:0007669"/>
    <property type="project" value="UniProtKB-ARBA"/>
</dbReference>
<dbReference type="PANTHER" id="PTHR10342:SF264">
    <property type="entry name" value="MIP05773P-RELATED"/>
    <property type="match status" value="1"/>
</dbReference>
<dbReference type="Gene3D" id="3.40.720.10">
    <property type="entry name" value="Alkaline Phosphatase, subunit A"/>
    <property type="match status" value="1"/>
</dbReference>
<keyword evidence="9" id="KW-0812">Transmembrane</keyword>
<dbReference type="FunFam" id="3.40.50.720:FF:000047">
    <property type="entry name" value="NADP-dependent L-serine/L-allo-threonine dehydrogenase"/>
    <property type="match status" value="1"/>
</dbReference>
<reference evidence="11" key="1">
    <citation type="submission" date="2021-08" db="EMBL/GenBank/DDBJ databases">
        <authorList>
            <person name="Misof B."/>
            <person name="Oliver O."/>
            <person name="Podsiadlowski L."/>
            <person name="Donath A."/>
            <person name="Peters R."/>
            <person name="Mayer C."/>
            <person name="Rust J."/>
            <person name="Gunkel S."/>
            <person name="Lesny P."/>
            <person name="Martin S."/>
            <person name="Oeyen J.P."/>
            <person name="Petersen M."/>
            <person name="Panagiotis P."/>
            <person name="Wilbrandt J."/>
            <person name="Tanja T."/>
        </authorList>
    </citation>
    <scope>NUCLEOTIDE SEQUENCE</scope>
    <source>
        <strain evidence="11">GBR_01_08_01A</strain>
        <tissue evidence="11">Thorax + abdomen</tissue>
    </source>
</reference>
<keyword evidence="6" id="KW-0560">Oxidoreductase</keyword>
<evidence type="ECO:0000256" key="9">
    <source>
        <dbReference type="SAM" id="Phobius"/>
    </source>
</evidence>
<evidence type="ECO:0000256" key="8">
    <source>
        <dbReference type="SAM" id="MobiDB-lite"/>
    </source>
</evidence>
<proteinExistence type="inferred from homology"/>
<comment type="similarity">
    <text evidence="2">Belongs to the sulfatase family.</text>
</comment>
<dbReference type="InterPro" id="IPR017850">
    <property type="entry name" value="Alkaline_phosphatase_core_sf"/>
</dbReference>
<evidence type="ECO:0000256" key="6">
    <source>
        <dbReference type="ARBA" id="ARBA00023002"/>
    </source>
</evidence>
<feature type="transmembrane region" description="Helical" evidence="9">
    <location>
        <begin position="965"/>
        <end position="986"/>
    </location>
</feature>
<comment type="cofactor">
    <cofactor evidence="1">
        <name>Ca(2+)</name>
        <dbReference type="ChEBI" id="CHEBI:29108"/>
    </cofactor>
</comment>
<dbReference type="InterPro" id="IPR036291">
    <property type="entry name" value="NAD(P)-bd_dom_sf"/>
</dbReference>
<evidence type="ECO:0000256" key="7">
    <source>
        <dbReference type="ARBA" id="ARBA00023180"/>
    </source>
</evidence>
<evidence type="ECO:0000256" key="2">
    <source>
        <dbReference type="ARBA" id="ARBA00008779"/>
    </source>
</evidence>
<dbReference type="InterPro" id="IPR047115">
    <property type="entry name" value="ARSB"/>
</dbReference>
<dbReference type="PROSITE" id="PS00523">
    <property type="entry name" value="SULFATASE_1"/>
    <property type="match status" value="1"/>
</dbReference>
<dbReference type="PROSITE" id="PS00149">
    <property type="entry name" value="SULFATASE_2"/>
    <property type="match status" value="1"/>
</dbReference>
<feature type="region of interest" description="Disordered" evidence="8">
    <location>
        <begin position="362"/>
        <end position="385"/>
    </location>
</feature>
<dbReference type="EMBL" id="JAIFRP010000038">
    <property type="protein sequence ID" value="KAK2581657.1"/>
    <property type="molecule type" value="Genomic_DNA"/>
</dbReference>
<protein>
    <recommendedName>
        <fullName evidence="10">Sulfatase N-terminal domain-containing protein</fullName>
    </recommendedName>
</protein>
<dbReference type="PRINTS" id="PR00081">
    <property type="entry name" value="GDHRDH"/>
</dbReference>
<evidence type="ECO:0000313" key="11">
    <source>
        <dbReference type="EMBL" id="KAK2581657.1"/>
    </source>
</evidence>
<dbReference type="SUPFAM" id="SSF53649">
    <property type="entry name" value="Alkaline phosphatase-like"/>
    <property type="match status" value="1"/>
</dbReference>
<gene>
    <name evidence="11" type="ORF">KPH14_002156</name>
</gene>
<comment type="caution">
    <text evidence="11">The sequence shown here is derived from an EMBL/GenBank/DDBJ whole genome shotgun (WGS) entry which is preliminary data.</text>
</comment>
<evidence type="ECO:0000256" key="4">
    <source>
        <dbReference type="ARBA" id="ARBA00022801"/>
    </source>
</evidence>
<reference evidence="11" key="2">
    <citation type="journal article" date="2023" name="Commun. Biol.">
        <title>Intrasexual cuticular hydrocarbon dimorphism in a wasp sheds light on hydrocarbon biosynthesis genes in Hymenoptera.</title>
        <authorList>
            <person name="Moris V.C."/>
            <person name="Podsiadlowski L."/>
            <person name="Martin S."/>
            <person name="Oeyen J.P."/>
            <person name="Donath A."/>
            <person name="Petersen M."/>
            <person name="Wilbrandt J."/>
            <person name="Misof B."/>
            <person name="Liedtke D."/>
            <person name="Thamm M."/>
            <person name="Scheiner R."/>
            <person name="Schmitt T."/>
            <person name="Niehuis O."/>
        </authorList>
    </citation>
    <scope>NUCLEOTIDE SEQUENCE</scope>
    <source>
        <strain evidence="11">GBR_01_08_01A</strain>
    </source>
</reference>
<organism evidence="11 12">
    <name type="scientific">Odynerus spinipes</name>
    <dbReference type="NCBI Taxonomy" id="1348599"/>
    <lineage>
        <taxon>Eukaryota</taxon>
        <taxon>Metazoa</taxon>
        <taxon>Ecdysozoa</taxon>
        <taxon>Arthropoda</taxon>
        <taxon>Hexapoda</taxon>
        <taxon>Insecta</taxon>
        <taxon>Pterygota</taxon>
        <taxon>Neoptera</taxon>
        <taxon>Endopterygota</taxon>
        <taxon>Hymenoptera</taxon>
        <taxon>Apocrita</taxon>
        <taxon>Aculeata</taxon>
        <taxon>Vespoidea</taxon>
        <taxon>Vespidae</taxon>
        <taxon>Eumeninae</taxon>
        <taxon>Odynerus</taxon>
    </lineage>
</organism>
<keyword evidence="12" id="KW-1185">Reference proteome</keyword>
<name>A0AAD9VPU4_9HYME</name>
<keyword evidence="9" id="KW-0472">Membrane</keyword>
<evidence type="ECO:0000259" key="10">
    <source>
        <dbReference type="Pfam" id="PF00884"/>
    </source>
</evidence>
<dbReference type="PRINTS" id="PR00080">
    <property type="entry name" value="SDRFAMILY"/>
</dbReference>
<dbReference type="SUPFAM" id="SSF51735">
    <property type="entry name" value="NAD(P)-binding Rossmann-fold domains"/>
    <property type="match status" value="1"/>
</dbReference>
<dbReference type="GO" id="GO:0008484">
    <property type="term" value="F:sulfuric ester hydrolase activity"/>
    <property type="evidence" value="ECO:0007669"/>
    <property type="project" value="InterPro"/>
</dbReference>
<keyword evidence="5" id="KW-0106">Calcium</keyword>
<dbReference type="CDD" id="cd16029">
    <property type="entry name" value="4-S"/>
    <property type="match status" value="1"/>
</dbReference>
<dbReference type="PANTHER" id="PTHR10342">
    <property type="entry name" value="ARYLSULFATASE"/>
    <property type="match status" value="1"/>
</dbReference>
<dbReference type="InterPro" id="IPR002347">
    <property type="entry name" value="SDR_fam"/>
</dbReference>
<dbReference type="GO" id="GO:0046872">
    <property type="term" value="F:metal ion binding"/>
    <property type="evidence" value="ECO:0007669"/>
    <property type="project" value="UniProtKB-KW"/>
</dbReference>
<dbReference type="Gene3D" id="3.30.1120.10">
    <property type="match status" value="1"/>
</dbReference>
<evidence type="ECO:0000256" key="1">
    <source>
        <dbReference type="ARBA" id="ARBA00001913"/>
    </source>
</evidence>
<keyword evidence="4" id="KW-0378">Hydrolase</keyword>
<evidence type="ECO:0000256" key="3">
    <source>
        <dbReference type="ARBA" id="ARBA00022723"/>
    </source>
</evidence>
<dbReference type="Pfam" id="PF00884">
    <property type="entry name" value="Sulfatase"/>
    <property type="match status" value="1"/>
</dbReference>